<feature type="domain" description="NB-ARC" evidence="2">
    <location>
        <begin position="121"/>
        <end position="224"/>
    </location>
</feature>
<feature type="compositionally biased region" description="Pro residues" evidence="1">
    <location>
        <begin position="553"/>
        <end position="562"/>
    </location>
</feature>
<proteinExistence type="predicted"/>
<dbReference type="InterPro" id="IPR027417">
    <property type="entry name" value="P-loop_NTPase"/>
</dbReference>
<name>A0A1J1LCZ2_9CYAN</name>
<dbReference type="RefSeq" id="WP_245824164.1">
    <property type="nucleotide sequence ID" value="NZ_LN889782.1"/>
</dbReference>
<organism evidence="3 4">
    <name type="scientific">Planktothrix tepida PCC 9214</name>
    <dbReference type="NCBI Taxonomy" id="671072"/>
    <lineage>
        <taxon>Bacteria</taxon>
        <taxon>Bacillati</taxon>
        <taxon>Cyanobacteriota</taxon>
        <taxon>Cyanophyceae</taxon>
        <taxon>Oscillatoriophycideae</taxon>
        <taxon>Oscillatoriales</taxon>
        <taxon>Microcoleaceae</taxon>
        <taxon>Planktothrix</taxon>
    </lineage>
</organism>
<dbReference type="AlphaFoldDB" id="A0A1J1LCZ2"/>
<evidence type="ECO:0000256" key="1">
    <source>
        <dbReference type="SAM" id="MobiDB-lite"/>
    </source>
</evidence>
<dbReference type="STRING" id="671072.PL9214290035"/>
<feature type="region of interest" description="Disordered" evidence="1">
    <location>
        <begin position="541"/>
        <end position="562"/>
    </location>
</feature>
<dbReference type="PANTHER" id="PTHR47691">
    <property type="entry name" value="REGULATOR-RELATED"/>
    <property type="match status" value="1"/>
</dbReference>
<sequence>MAGLLRASEEGLKIMDMVRRNLGWNKTEDAWCLAALVSTATLKRFWARIGIRRENFINICKAVEIENWEYIAEGYKIKKTEPLLAAAIADIPLNSETDKNFPLPENLPPVRNWVNRTKELDILKASITNSDITAISIVGLPGIGKTSLISQLIRQLHTENTCFTAVVWQSLESATGKAPPFDRIIDSLLFTLSNGDITAENDCGKKTENLLKILREKHCLLVFDRADTLLKAGKAKAAGYFSENCTEYAWLFKQLLETEHQSKILFTSRESLAELPPSLTREIQLNGLNQDAAITLLKYFNLTGNEEELAELSARYQGHPKALQLVASLIRDDDEFQGNVGKFLQDRDWLLIRDIKKLIDEIIARLSEIEQTCLSRISVYQTSEYPLSFAAIATQMPEVSKYELKENIILALKRRQLLYYDCQRESYKLHPLVQEKGDRLLNQNPKNVSIAHRQAYRYYISIPLKPKSEWQNIEDIKPLIRAHYHASQAEDLDAAKAIIAEVGEVIDWVRGFIQIFVTHRAMLTIPVRLLTVEESEETEEIKVQAKNQFSPTSPAPPAPPTPLFSALDFQ</sequence>
<evidence type="ECO:0000313" key="4">
    <source>
        <dbReference type="Proteomes" id="UP000184315"/>
    </source>
</evidence>
<dbReference type="Proteomes" id="UP000184315">
    <property type="component" value="Unassembled WGS sequence"/>
</dbReference>
<accession>A0A1J1LCZ2</accession>
<dbReference type="Gene3D" id="3.40.50.300">
    <property type="entry name" value="P-loop containing nucleotide triphosphate hydrolases"/>
    <property type="match status" value="1"/>
</dbReference>
<dbReference type="EMBL" id="CZDF01000132">
    <property type="protein sequence ID" value="CUR30445.1"/>
    <property type="molecule type" value="Genomic_DNA"/>
</dbReference>
<dbReference type="GO" id="GO:0043531">
    <property type="term" value="F:ADP binding"/>
    <property type="evidence" value="ECO:0007669"/>
    <property type="project" value="InterPro"/>
</dbReference>
<dbReference type="SUPFAM" id="SSF52540">
    <property type="entry name" value="P-loop containing nucleoside triphosphate hydrolases"/>
    <property type="match status" value="1"/>
</dbReference>
<dbReference type="PRINTS" id="PR00364">
    <property type="entry name" value="DISEASERSIST"/>
</dbReference>
<protein>
    <recommendedName>
        <fullName evidence="2">NB-ARC domain-containing protein</fullName>
    </recommendedName>
</protein>
<evidence type="ECO:0000259" key="2">
    <source>
        <dbReference type="Pfam" id="PF00931"/>
    </source>
</evidence>
<dbReference type="Pfam" id="PF00931">
    <property type="entry name" value="NB-ARC"/>
    <property type="match status" value="1"/>
</dbReference>
<dbReference type="PANTHER" id="PTHR47691:SF3">
    <property type="entry name" value="HTH-TYPE TRANSCRIPTIONAL REGULATOR RV0890C-RELATED"/>
    <property type="match status" value="1"/>
</dbReference>
<evidence type="ECO:0000313" key="3">
    <source>
        <dbReference type="EMBL" id="CUR30445.1"/>
    </source>
</evidence>
<keyword evidence="4" id="KW-1185">Reference proteome</keyword>
<gene>
    <name evidence="3" type="ORF">PL9214290035</name>
</gene>
<reference evidence="4" key="1">
    <citation type="submission" date="2015-10" db="EMBL/GenBank/DDBJ databases">
        <authorList>
            <person name="Regsiter A."/>
            <person name="william w."/>
        </authorList>
    </citation>
    <scope>NUCLEOTIDE SEQUENCE [LARGE SCALE GENOMIC DNA]</scope>
</reference>
<dbReference type="InterPro" id="IPR002182">
    <property type="entry name" value="NB-ARC"/>
</dbReference>